<dbReference type="AlphaFoldDB" id="A0A1E3HBT4"/>
<dbReference type="EMBL" id="AWGJ01000012">
    <property type="protein sequence ID" value="ODN73800.1"/>
    <property type="molecule type" value="Genomic_DNA"/>
</dbReference>
<reference evidence="2 3" key="1">
    <citation type="submission" date="2016-06" db="EMBL/GenBank/DDBJ databases">
        <title>Evolution of pathogenesis and genome organization in the Tremellales.</title>
        <authorList>
            <person name="Cuomo C."/>
            <person name="Litvintseva A."/>
            <person name="Heitman J."/>
            <person name="Chen Y."/>
            <person name="Sun S."/>
            <person name="Springer D."/>
            <person name="Dromer F."/>
            <person name="Young S."/>
            <person name="Zeng Q."/>
            <person name="Chapman S."/>
            <person name="Gujja S."/>
            <person name="Saif S."/>
            <person name="Birren B."/>
        </authorList>
    </citation>
    <scope>NUCLEOTIDE SEQUENCE [LARGE SCALE GENOMIC DNA]</scope>
    <source>
        <strain evidence="2 3">CBS 6039</strain>
    </source>
</reference>
<evidence type="ECO:0000313" key="3">
    <source>
        <dbReference type="Proteomes" id="UP000094065"/>
    </source>
</evidence>
<dbReference type="OrthoDB" id="2960209at2759"/>
<dbReference type="Proteomes" id="UP000094065">
    <property type="component" value="Unassembled WGS sequence"/>
</dbReference>
<feature type="region of interest" description="Disordered" evidence="1">
    <location>
        <begin position="190"/>
        <end position="214"/>
    </location>
</feature>
<feature type="compositionally biased region" description="Low complexity" evidence="1">
    <location>
        <begin position="202"/>
        <end position="211"/>
    </location>
</feature>
<accession>A0A1E3HBT4</accession>
<sequence>MNPTQTNTFHHRWSHHPDIYYHFSHRFRWPAAPAEGASGAAANAATEGAAGLASGGVAQPPPRNPYGGYHHYYERGPYRRWGRRPSRLIWFSIGAITATVWYKHHHERKNDLEKFITDPQCWSRHHRTLPPPPTETPTASVTPAVPSPAPSATDPLPKRDSSWWWDDEKRHAGWRAWKEQKMEEHRANHEAKAVQAQAPVDTASSATSGETSEFKSLREAVEKLWAEKTAADGNAQKVNAQAREYASEKLEKLSVALENLRESLKVDDKPQGDKKIV</sequence>
<keyword evidence="3" id="KW-1185">Reference proteome</keyword>
<protein>
    <submittedName>
        <fullName evidence="2">Uncharacterized protein</fullName>
    </submittedName>
</protein>
<evidence type="ECO:0000313" key="2">
    <source>
        <dbReference type="EMBL" id="ODN73800.1"/>
    </source>
</evidence>
<name>A0A1E3HBT4_9TREE</name>
<dbReference type="RefSeq" id="XP_018989662.1">
    <property type="nucleotide sequence ID" value="XM_019142019.1"/>
</dbReference>
<feature type="region of interest" description="Disordered" evidence="1">
    <location>
        <begin position="123"/>
        <end position="162"/>
    </location>
</feature>
<comment type="caution">
    <text evidence="2">The sequence shown here is derived from an EMBL/GenBank/DDBJ whole genome shotgun (WGS) entry which is preliminary data.</text>
</comment>
<evidence type="ECO:0000256" key="1">
    <source>
        <dbReference type="SAM" id="MobiDB-lite"/>
    </source>
</evidence>
<dbReference type="GeneID" id="30158638"/>
<gene>
    <name evidence="2" type="ORF">L202_07329</name>
</gene>
<organism evidence="2 3">
    <name type="scientific">Cryptococcus amylolentus CBS 6039</name>
    <dbReference type="NCBI Taxonomy" id="1295533"/>
    <lineage>
        <taxon>Eukaryota</taxon>
        <taxon>Fungi</taxon>
        <taxon>Dikarya</taxon>
        <taxon>Basidiomycota</taxon>
        <taxon>Agaricomycotina</taxon>
        <taxon>Tremellomycetes</taxon>
        <taxon>Tremellales</taxon>
        <taxon>Cryptococcaceae</taxon>
        <taxon>Cryptococcus</taxon>
    </lineage>
</organism>
<proteinExistence type="predicted"/>